<dbReference type="RefSeq" id="WP_216082801.1">
    <property type="nucleotide sequence ID" value="NZ_CACTIB010000008.1"/>
</dbReference>
<evidence type="ECO:0000313" key="3">
    <source>
        <dbReference type="Proteomes" id="UP000324831"/>
    </source>
</evidence>
<keyword evidence="1" id="KW-0812">Transmembrane</keyword>
<dbReference type="EMBL" id="BIMN01000001">
    <property type="protein sequence ID" value="GCE63199.1"/>
    <property type="molecule type" value="Genomic_DNA"/>
</dbReference>
<keyword evidence="1" id="KW-0472">Membrane</keyword>
<sequence length="133" mass="15358">MELSRRLSRSQMMEILTTRYNSQYKSNIFALFFGVIMFWVLFISLSCVTYAGSGLIAFTVIFCVSSPVISFFLFRLIKKSHLKKIDYISKQDEAMLEYIVKKEAAKEANEVIAGAIWGASIYHKNTPGWKDRY</sequence>
<accession>A0A478FRX8</accession>
<feature type="transmembrane region" description="Helical" evidence="1">
    <location>
        <begin position="57"/>
        <end position="77"/>
    </location>
</feature>
<protein>
    <submittedName>
        <fullName evidence="2">Uncharacterized protein</fullName>
    </submittedName>
</protein>
<comment type="caution">
    <text evidence="2">The sequence shown here is derived from an EMBL/GenBank/DDBJ whole genome shotgun (WGS) entry which is preliminary data.</text>
</comment>
<proteinExistence type="predicted"/>
<keyword evidence="1" id="KW-1133">Transmembrane helix</keyword>
<evidence type="ECO:0000256" key="1">
    <source>
        <dbReference type="SAM" id="Phobius"/>
    </source>
</evidence>
<gene>
    <name evidence="2" type="ORF">MHSWG343_01770</name>
</gene>
<dbReference type="AlphaFoldDB" id="A0A478FRX8"/>
<feature type="transmembrane region" description="Helical" evidence="1">
    <location>
        <begin position="28"/>
        <end position="51"/>
    </location>
</feature>
<dbReference type="Proteomes" id="UP000324831">
    <property type="component" value="Unassembled WGS sequence"/>
</dbReference>
<name>A0A478FRX8_9MOLU</name>
<evidence type="ECO:0000313" key="2">
    <source>
        <dbReference type="EMBL" id="GCE63199.1"/>
    </source>
</evidence>
<organism evidence="2 3">
    <name type="scientific">Candidatus Mycoplasma haematohominis</name>
    <dbReference type="NCBI Taxonomy" id="1494318"/>
    <lineage>
        <taxon>Bacteria</taxon>
        <taxon>Bacillati</taxon>
        <taxon>Mycoplasmatota</taxon>
        <taxon>Mollicutes</taxon>
        <taxon>Mycoplasmataceae</taxon>
        <taxon>Mycoplasma</taxon>
    </lineage>
</organism>
<reference evidence="2 3" key="1">
    <citation type="submission" date="2019-01" db="EMBL/GenBank/DDBJ databases">
        <title>Draft genome sequences of Candidatus Mycoplasma haemohominis SWG34-3 identified from a patient with pyrexia, anemia and liver dysfunction.</title>
        <authorList>
            <person name="Sekizuka T."/>
            <person name="Hattori N."/>
            <person name="Katano H."/>
            <person name="Takuma T."/>
            <person name="Ito T."/>
            <person name="Arai N."/>
            <person name="Yanai R."/>
            <person name="Ishii S."/>
            <person name="Miura Y."/>
            <person name="Tokunaga T."/>
            <person name="Watanabe H."/>
            <person name="Nomura N."/>
            <person name="Eguchi J."/>
            <person name="Arai T."/>
            <person name="Hasegawa H."/>
            <person name="Nakamaki T."/>
            <person name="Wakita T."/>
            <person name="Niki Y."/>
            <person name="Kuroda M."/>
        </authorList>
    </citation>
    <scope>NUCLEOTIDE SEQUENCE [LARGE SCALE GENOMIC DNA]</scope>
    <source>
        <strain evidence="2">SWG34-3</strain>
    </source>
</reference>